<dbReference type="InterPro" id="IPR035979">
    <property type="entry name" value="RBD_domain_sf"/>
</dbReference>
<dbReference type="GeneID" id="5001763"/>
<dbReference type="eggNOG" id="KOG4207">
    <property type="taxonomic scope" value="Eukaryota"/>
</dbReference>
<feature type="non-terminal residue" evidence="4">
    <location>
        <position position="98"/>
    </location>
</feature>
<evidence type="ECO:0000256" key="2">
    <source>
        <dbReference type="PROSITE-ProRule" id="PRU00176"/>
    </source>
</evidence>
<dbReference type="HOGENOM" id="CLU_012062_28_5_1"/>
<dbReference type="InterPro" id="IPR012677">
    <property type="entry name" value="Nucleotide-bd_a/b_plait_sf"/>
</dbReference>
<reference evidence="4 5" key="1">
    <citation type="journal article" date="2007" name="Proc. Natl. Acad. Sci. U.S.A.">
        <title>The tiny eukaryote Ostreococcus provides genomic insights into the paradox of plankton speciation.</title>
        <authorList>
            <person name="Palenik B."/>
            <person name="Grimwood J."/>
            <person name="Aerts A."/>
            <person name="Rouze P."/>
            <person name="Salamov A."/>
            <person name="Putnam N."/>
            <person name="Dupont C."/>
            <person name="Jorgensen R."/>
            <person name="Derelle E."/>
            <person name="Rombauts S."/>
            <person name="Zhou K."/>
            <person name="Otillar R."/>
            <person name="Merchant S.S."/>
            <person name="Podell S."/>
            <person name="Gaasterland T."/>
            <person name="Napoli C."/>
            <person name="Gendler K."/>
            <person name="Manuell A."/>
            <person name="Tai V."/>
            <person name="Vallon O."/>
            <person name="Piganeau G."/>
            <person name="Jancek S."/>
            <person name="Heijde M."/>
            <person name="Jabbari K."/>
            <person name="Bowler C."/>
            <person name="Lohr M."/>
            <person name="Robbens S."/>
            <person name="Werner G."/>
            <person name="Dubchak I."/>
            <person name="Pazour G.J."/>
            <person name="Ren Q."/>
            <person name="Paulsen I."/>
            <person name="Delwiche C."/>
            <person name="Schmutz J."/>
            <person name="Rokhsar D."/>
            <person name="Van de Peer Y."/>
            <person name="Moreau H."/>
            <person name="Grigoriev I.V."/>
        </authorList>
    </citation>
    <scope>NUCLEOTIDE SEQUENCE [LARGE SCALE GENOMIC DNA]</scope>
    <source>
        <strain evidence="4 5">CCE9901</strain>
    </source>
</reference>
<dbReference type="SUPFAM" id="SSF54928">
    <property type="entry name" value="RNA-binding domain, RBD"/>
    <property type="match status" value="1"/>
</dbReference>
<dbReference type="Proteomes" id="UP000001568">
    <property type="component" value="Chromosome 5"/>
</dbReference>
<proteinExistence type="predicted"/>
<dbReference type="OMA" id="SAMHETE"/>
<organism evidence="4 5">
    <name type="scientific">Ostreococcus lucimarinus (strain CCE9901)</name>
    <dbReference type="NCBI Taxonomy" id="436017"/>
    <lineage>
        <taxon>Eukaryota</taxon>
        <taxon>Viridiplantae</taxon>
        <taxon>Chlorophyta</taxon>
        <taxon>Mamiellophyceae</taxon>
        <taxon>Mamiellales</taxon>
        <taxon>Bathycoccaceae</taxon>
        <taxon>Ostreococcus</taxon>
    </lineage>
</organism>
<dbReference type="PANTHER" id="PTHR48027">
    <property type="entry name" value="HETEROGENEOUS NUCLEAR RIBONUCLEOPROTEIN 87F-RELATED"/>
    <property type="match status" value="1"/>
</dbReference>
<accession>A4RXT9</accession>
<dbReference type="KEGG" id="olu:OSTLU_8174"/>
<evidence type="ECO:0000256" key="1">
    <source>
        <dbReference type="ARBA" id="ARBA00022884"/>
    </source>
</evidence>
<dbReference type="Gramene" id="ABO96105">
    <property type="protein sequence ID" value="ABO96105"/>
    <property type="gene ID" value="OSTLU_8174"/>
</dbReference>
<dbReference type="AlphaFoldDB" id="A4RXT9"/>
<dbReference type="SMART" id="SM00360">
    <property type="entry name" value="RRM"/>
    <property type="match status" value="1"/>
</dbReference>
<feature type="non-terminal residue" evidence="4">
    <location>
        <position position="1"/>
    </location>
</feature>
<dbReference type="GO" id="GO:0003723">
    <property type="term" value="F:RNA binding"/>
    <property type="evidence" value="ECO:0007669"/>
    <property type="project" value="UniProtKB-UniRule"/>
</dbReference>
<dbReference type="SMART" id="SM00361">
    <property type="entry name" value="RRM_1"/>
    <property type="match status" value="1"/>
</dbReference>
<gene>
    <name evidence="4" type="ORF">OSTLU_8174</name>
</gene>
<keyword evidence="5" id="KW-1185">Reference proteome</keyword>
<dbReference type="CDD" id="cd12311">
    <property type="entry name" value="RRM_SRSF2_SRSF8"/>
    <property type="match status" value="1"/>
</dbReference>
<dbReference type="OrthoDB" id="439808at2759"/>
<dbReference type="STRING" id="436017.A4RXT9"/>
<name>A4RXT9_OSTLU</name>
<evidence type="ECO:0000259" key="3">
    <source>
        <dbReference type="PROSITE" id="PS50102"/>
    </source>
</evidence>
<dbReference type="RefSeq" id="XP_001417812.1">
    <property type="nucleotide sequence ID" value="XM_001417775.1"/>
</dbReference>
<sequence>PDISNLVSVKIDNVSYELREEDLREAFEKFGDVGDVYIPKERGSYRARGFAFVRYHSREHAEAAVSAMHETELGGRHIRAAIAERGRPEGGYQANNNR</sequence>
<dbReference type="InterPro" id="IPR052462">
    <property type="entry name" value="SLIRP/GR-RBP-like"/>
</dbReference>
<feature type="domain" description="RRM" evidence="3">
    <location>
        <begin position="7"/>
        <end position="85"/>
    </location>
</feature>
<dbReference type="Gene3D" id="3.30.70.330">
    <property type="match status" value="1"/>
</dbReference>
<dbReference type="EMBL" id="CP000585">
    <property type="protein sequence ID" value="ABO96105.1"/>
    <property type="molecule type" value="Genomic_DNA"/>
</dbReference>
<dbReference type="InterPro" id="IPR000504">
    <property type="entry name" value="RRM_dom"/>
</dbReference>
<keyword evidence="1 2" id="KW-0694">RNA-binding</keyword>
<dbReference type="PROSITE" id="PS50102">
    <property type="entry name" value="RRM"/>
    <property type="match status" value="1"/>
</dbReference>
<protein>
    <recommendedName>
        <fullName evidence="3">RRM domain-containing protein</fullName>
    </recommendedName>
</protein>
<dbReference type="Pfam" id="PF00076">
    <property type="entry name" value="RRM_1"/>
    <property type="match status" value="1"/>
</dbReference>
<evidence type="ECO:0000313" key="5">
    <source>
        <dbReference type="Proteomes" id="UP000001568"/>
    </source>
</evidence>
<evidence type="ECO:0000313" key="4">
    <source>
        <dbReference type="EMBL" id="ABO96105.1"/>
    </source>
</evidence>
<dbReference type="InterPro" id="IPR003954">
    <property type="entry name" value="RRM_euk-type"/>
</dbReference>